<keyword evidence="2" id="KW-0808">Transferase</keyword>
<evidence type="ECO:0000313" key="5">
    <source>
        <dbReference type="EMBL" id="MDI3234509.1"/>
    </source>
</evidence>
<sequence length="161" mass="18329">MKDEQVLDLLKSLRHEWLNRLQLVRSYSAIGDEAAVESICSVYREQASREGRLSLIGLPKTALTLQRADWTGLTVEYDVIERPKQLDDTRLATIVEAAIDMIEVGNGEVSVTFHEGVTIEIYRDLLDMSRLKDLVTPMEIESQTEHECVIEIESLPVEEEQ</sequence>
<dbReference type="EMBL" id="JASBQV010000006">
    <property type="protein sequence ID" value="MDI3234509.1"/>
    <property type="molecule type" value="Genomic_DNA"/>
</dbReference>
<evidence type="ECO:0000256" key="1">
    <source>
        <dbReference type="ARBA" id="ARBA00022553"/>
    </source>
</evidence>
<reference evidence="5 6" key="1">
    <citation type="submission" date="2023-04" db="EMBL/GenBank/DDBJ databases">
        <title>Antarctic isolates genomes.</title>
        <authorList>
            <person name="Dimov S.G."/>
        </authorList>
    </citation>
    <scope>NUCLEOTIDE SEQUENCE [LARGE SCALE GENOMIC DNA]</scope>
    <source>
        <strain evidence="5 6">AL19</strain>
    </source>
</reference>
<keyword evidence="6" id="KW-1185">Reference proteome</keyword>
<dbReference type="InterPro" id="IPR016120">
    <property type="entry name" value="Sig_transdc_His_kin_SpoOB"/>
</dbReference>
<evidence type="ECO:0000256" key="2">
    <source>
        <dbReference type="ARBA" id="ARBA00022679"/>
    </source>
</evidence>
<dbReference type="Gene3D" id="1.10.287.130">
    <property type="match status" value="1"/>
</dbReference>
<dbReference type="SUPFAM" id="SSF55890">
    <property type="entry name" value="Sporulation response regulatory protein Spo0B"/>
    <property type="match status" value="1"/>
</dbReference>
<evidence type="ECO:0000313" key="6">
    <source>
        <dbReference type="Proteomes" id="UP001243286"/>
    </source>
</evidence>
<accession>A0ABT6R2J0</accession>
<gene>
    <name evidence="5" type="ORF">QK289_05775</name>
</gene>
<evidence type="ECO:0000256" key="3">
    <source>
        <dbReference type="ARBA" id="ARBA00022777"/>
    </source>
</evidence>
<proteinExistence type="predicted"/>
<name>A0ABT6R2J0_9BACL</name>
<dbReference type="RefSeq" id="WP_014970901.1">
    <property type="nucleotide sequence ID" value="NZ_JASBQV010000006.1"/>
</dbReference>
<keyword evidence="1" id="KW-0597">Phosphoprotein</keyword>
<keyword evidence="3" id="KW-0418">Kinase</keyword>
<dbReference type="Proteomes" id="UP001243286">
    <property type="component" value="Unassembled WGS sequence"/>
</dbReference>
<dbReference type="Pfam" id="PF14689">
    <property type="entry name" value="SPOB_a"/>
    <property type="match status" value="1"/>
</dbReference>
<protein>
    <submittedName>
        <fullName evidence="5">Spo0B domain-containing protein</fullName>
    </submittedName>
</protein>
<feature type="domain" description="SpoOB alpha-helical" evidence="4">
    <location>
        <begin position="4"/>
        <end position="45"/>
    </location>
</feature>
<evidence type="ECO:0000259" key="4">
    <source>
        <dbReference type="Pfam" id="PF14689"/>
    </source>
</evidence>
<dbReference type="InterPro" id="IPR039506">
    <property type="entry name" value="SPOB_a"/>
</dbReference>
<organism evidence="5 6">
    <name type="scientific">Exiguobacterium antarcticum</name>
    <dbReference type="NCBI Taxonomy" id="132920"/>
    <lineage>
        <taxon>Bacteria</taxon>
        <taxon>Bacillati</taxon>
        <taxon>Bacillota</taxon>
        <taxon>Bacilli</taxon>
        <taxon>Bacillales</taxon>
        <taxon>Bacillales Family XII. Incertae Sedis</taxon>
        <taxon>Exiguobacterium</taxon>
    </lineage>
</organism>
<comment type="caution">
    <text evidence="5">The sequence shown here is derived from an EMBL/GenBank/DDBJ whole genome shotgun (WGS) entry which is preliminary data.</text>
</comment>